<organism evidence="1">
    <name type="scientific">Kitasatospora sp. CMC57</name>
    <dbReference type="NCBI Taxonomy" id="3231513"/>
    <lineage>
        <taxon>Bacteria</taxon>
        <taxon>Bacillati</taxon>
        <taxon>Actinomycetota</taxon>
        <taxon>Actinomycetes</taxon>
        <taxon>Kitasatosporales</taxon>
        <taxon>Streptomycetaceae</taxon>
        <taxon>Kitasatospora</taxon>
    </lineage>
</organism>
<dbReference type="EMBL" id="AP035881">
    <property type="protein sequence ID" value="BFP49229.1"/>
    <property type="molecule type" value="Genomic_DNA"/>
</dbReference>
<name>A0AB33K6D4_9ACTN</name>
<dbReference type="InterPro" id="IPR046179">
    <property type="entry name" value="DUF6188"/>
</dbReference>
<accession>A0AB33K6D4</accession>
<proteinExistence type="predicted"/>
<gene>
    <name evidence="1" type="ORF">KCMC57_55970</name>
</gene>
<protein>
    <submittedName>
        <fullName evidence="1">Uncharacterized protein</fullName>
    </submittedName>
</protein>
<dbReference type="AlphaFoldDB" id="A0AB33K6D4"/>
<evidence type="ECO:0000313" key="1">
    <source>
        <dbReference type="EMBL" id="BFP49229.1"/>
    </source>
</evidence>
<sequence length="134" mass="14027">MEGRTQLQEAHRMSESIAEVLAGRQVQRIRVGTGLRLELAGAVTVLIDSDFRLLAAGGVEHFYPQLGTGVTGGLTVLTGSRLTGAVVSPAGGLELAFDCGRRLVVPPDTAEHPWQVLGPHGPLFTAEPGGYLTG</sequence>
<reference evidence="1" key="1">
    <citation type="submission" date="2024-07" db="EMBL/GenBank/DDBJ databases">
        <title>Complete genome sequences of cellulolytic bacteria, Kitasatospora sp. CMC57 and Streptomyces sp. CMC78, isolated from Japanese agricultural soil.</title>
        <authorList>
            <person name="Hashimoto T."/>
            <person name="Ito M."/>
            <person name="Iwamoto M."/>
            <person name="Fukahori D."/>
            <person name="Shoda T."/>
            <person name="Sakoda M."/>
            <person name="Morohoshi T."/>
            <person name="Mitsuboshi M."/>
            <person name="Nishizawa T."/>
        </authorList>
    </citation>
    <scope>NUCLEOTIDE SEQUENCE</scope>
    <source>
        <strain evidence="1">CMC57</strain>
    </source>
</reference>
<dbReference type="Pfam" id="PF19686">
    <property type="entry name" value="DUF6188"/>
    <property type="match status" value="1"/>
</dbReference>